<accession>A0A1M5T814</accession>
<protein>
    <submittedName>
        <fullName evidence="1">Uncharacterized protein</fullName>
    </submittedName>
</protein>
<dbReference type="EMBL" id="LT670818">
    <property type="protein sequence ID" value="SHH46862.1"/>
    <property type="molecule type" value="Genomic_DNA"/>
</dbReference>
<reference evidence="1 2" key="1">
    <citation type="submission" date="2016-11" db="EMBL/GenBank/DDBJ databases">
        <authorList>
            <person name="Jaros S."/>
            <person name="Januszkiewicz K."/>
            <person name="Wedrychowicz H."/>
        </authorList>
    </citation>
    <scope>NUCLEOTIDE SEQUENCE [LARGE SCALE GENOMIC DNA]</scope>
    <source>
        <strain evidence="1 2">GAS242</strain>
    </source>
</reference>
<dbReference type="AlphaFoldDB" id="A0A1M5T814"/>
<organism evidence="1 2">
    <name type="scientific">Bradyrhizobium erythrophlei</name>
    <dbReference type="NCBI Taxonomy" id="1437360"/>
    <lineage>
        <taxon>Bacteria</taxon>
        <taxon>Pseudomonadati</taxon>
        <taxon>Pseudomonadota</taxon>
        <taxon>Alphaproteobacteria</taxon>
        <taxon>Hyphomicrobiales</taxon>
        <taxon>Nitrobacteraceae</taxon>
        <taxon>Bradyrhizobium</taxon>
    </lineage>
</organism>
<evidence type="ECO:0000313" key="1">
    <source>
        <dbReference type="EMBL" id="SHH46862.1"/>
    </source>
</evidence>
<dbReference type="OrthoDB" id="8404525at2"/>
<name>A0A1M5T814_9BRAD</name>
<dbReference type="RefSeq" id="WP_079570769.1">
    <property type="nucleotide sequence ID" value="NZ_LT670818.1"/>
</dbReference>
<evidence type="ECO:0000313" key="2">
    <source>
        <dbReference type="Proteomes" id="UP000190675"/>
    </source>
</evidence>
<proteinExistence type="predicted"/>
<gene>
    <name evidence="1" type="ORF">SAMN05444169_7606</name>
</gene>
<sequence length="339" mass="34055">MTKVVLTTPASFVNDASAVAQETANNATLVAAFDNTVSRDGTGPNTMGADFDMNSHRILNLPPPASGLEPVRLIDVSAAPGLVGALAKINNLSDLANVSTAKVNLSLVKADVGLGNIDNTSDVNKPVSTAQAAADTVVANNAATATALKANVASPALTGVPTAPTPLTADNSTTIATTAYVKANVASGVTSIAGNAGAFTLGVGLTNAVNDIRISHPVFTNTLGADVALSNIANYFDGPSVAQGTVGTWFVSGSILVTDTVGAAGFTFKLWDGTTLIASSTFGITAANVQLFVSLSGIITAPAGNLRLSCRDFSSTSGKILFNQSGLSKDSTISAVRLA</sequence>
<dbReference type="Proteomes" id="UP000190675">
    <property type="component" value="Chromosome I"/>
</dbReference>